<evidence type="ECO:0000313" key="2">
    <source>
        <dbReference type="EMBL" id="MDF3290635.1"/>
    </source>
</evidence>
<feature type="region of interest" description="Disordered" evidence="1">
    <location>
        <begin position="1"/>
        <end position="55"/>
    </location>
</feature>
<feature type="compositionally biased region" description="Polar residues" evidence="1">
    <location>
        <begin position="14"/>
        <end position="31"/>
    </location>
</feature>
<evidence type="ECO:0000256" key="1">
    <source>
        <dbReference type="SAM" id="MobiDB-lite"/>
    </source>
</evidence>
<protein>
    <submittedName>
        <fullName evidence="2">Uncharacterized protein</fullName>
    </submittedName>
</protein>
<dbReference type="Proteomes" id="UP001216579">
    <property type="component" value="Unassembled WGS sequence"/>
</dbReference>
<keyword evidence="3" id="KW-1185">Reference proteome</keyword>
<accession>A0ABT5ZM19</accession>
<dbReference type="EMBL" id="JARJBC010000008">
    <property type="protein sequence ID" value="MDF3290635.1"/>
    <property type="molecule type" value="Genomic_DNA"/>
</dbReference>
<evidence type="ECO:0000313" key="3">
    <source>
        <dbReference type="Proteomes" id="UP001216579"/>
    </source>
</evidence>
<sequence length="55" mass="5614">MSELPLRAGERNQVETSSGNHCSSGFASPSRRSCGPAPSSTGSYRSARCPGIAAS</sequence>
<proteinExistence type="predicted"/>
<reference evidence="2 3" key="1">
    <citation type="submission" date="2023-03" db="EMBL/GenBank/DDBJ databases">
        <title>Draft genome sequence of Streptomyces sp. RB6PN23 isolated from peat swamp forest in Thailand.</title>
        <authorList>
            <person name="Klaysubun C."/>
            <person name="Duangmal K."/>
        </authorList>
    </citation>
    <scope>NUCLEOTIDE SEQUENCE [LARGE SCALE GENOMIC DNA]</scope>
    <source>
        <strain evidence="2 3">RB6PN23</strain>
    </source>
</reference>
<dbReference type="RefSeq" id="WP_276094017.1">
    <property type="nucleotide sequence ID" value="NZ_JARJBC010000008.1"/>
</dbReference>
<organism evidence="2 3">
    <name type="scientific">Streptomyces silvisoli</name>
    <dbReference type="NCBI Taxonomy" id="3034235"/>
    <lineage>
        <taxon>Bacteria</taxon>
        <taxon>Bacillati</taxon>
        <taxon>Actinomycetota</taxon>
        <taxon>Actinomycetes</taxon>
        <taxon>Kitasatosporales</taxon>
        <taxon>Streptomycetaceae</taxon>
        <taxon>Streptomyces</taxon>
    </lineage>
</organism>
<comment type="caution">
    <text evidence="2">The sequence shown here is derived from an EMBL/GenBank/DDBJ whole genome shotgun (WGS) entry which is preliminary data.</text>
</comment>
<name>A0ABT5ZM19_9ACTN</name>
<gene>
    <name evidence="2" type="ORF">P3G67_15540</name>
</gene>